<dbReference type="Proteomes" id="UP000254512">
    <property type="component" value="Unassembled WGS sequence"/>
</dbReference>
<comment type="similarity">
    <text evidence="1">Belongs to the glycosyltransferase group 1 family. Glycosyltransferase 4 subfamily.</text>
</comment>
<evidence type="ECO:0000256" key="2">
    <source>
        <dbReference type="ARBA" id="ARBA00022676"/>
    </source>
</evidence>
<name>A0A377J7X5_GRIHO</name>
<evidence type="ECO:0000256" key="1">
    <source>
        <dbReference type="ARBA" id="ARBA00009481"/>
    </source>
</evidence>
<dbReference type="EMBL" id="UGHD01000003">
    <property type="protein sequence ID" value="STO98602.1"/>
    <property type="molecule type" value="Genomic_DNA"/>
</dbReference>
<dbReference type="AlphaFoldDB" id="A0A377J7X5"/>
<organism evidence="4 5">
    <name type="scientific">Grimontia hollisae</name>
    <name type="common">Vibrio hollisae</name>
    <dbReference type="NCBI Taxonomy" id="673"/>
    <lineage>
        <taxon>Bacteria</taxon>
        <taxon>Pseudomonadati</taxon>
        <taxon>Pseudomonadota</taxon>
        <taxon>Gammaproteobacteria</taxon>
        <taxon>Vibrionales</taxon>
        <taxon>Vibrionaceae</taxon>
        <taxon>Grimontia</taxon>
    </lineage>
</organism>
<dbReference type="PANTHER" id="PTHR12526">
    <property type="entry name" value="GLYCOSYLTRANSFERASE"/>
    <property type="match status" value="1"/>
</dbReference>
<evidence type="ECO:0000313" key="4">
    <source>
        <dbReference type="EMBL" id="STO98602.1"/>
    </source>
</evidence>
<keyword evidence="3 4" id="KW-0808">Transferase</keyword>
<evidence type="ECO:0000313" key="5">
    <source>
        <dbReference type="Proteomes" id="UP000254512"/>
    </source>
</evidence>
<accession>A0A377J7X5</accession>
<dbReference type="RefSeq" id="WP_115660336.1">
    <property type="nucleotide sequence ID" value="NZ_JACGMI010000005.1"/>
</dbReference>
<dbReference type="Pfam" id="PF13692">
    <property type="entry name" value="Glyco_trans_1_4"/>
    <property type="match status" value="1"/>
</dbReference>
<dbReference type="STRING" id="673.AL542_02645"/>
<reference evidence="4 5" key="1">
    <citation type="submission" date="2018-06" db="EMBL/GenBank/DDBJ databases">
        <authorList>
            <consortium name="Pathogen Informatics"/>
            <person name="Doyle S."/>
        </authorList>
    </citation>
    <scope>NUCLEOTIDE SEQUENCE [LARGE SCALE GENOMIC DNA]</scope>
    <source>
        <strain evidence="4 5">NCTC11645</strain>
    </source>
</reference>
<protein>
    <submittedName>
        <fullName evidence="4">Sugar transferase, PEP-CTERM/EpsH1 system associated</fullName>
    </submittedName>
</protein>
<keyword evidence="2" id="KW-0328">Glycosyltransferase</keyword>
<sequence>MVAVTPPRQICHIISSLEDTEQNALVIANIRQFPRPHFEHTLIVLKKSHPLSVVLPHDVSCLELALKGSWLHRMRECHRALTVLRPDICQTYGEHAFPVQWFAHRLNIPLKLHIHHSTRAQSGWALDPIRSVKYRLLSHSVDIVISTEDSDLIWLTEKALLESGKTQLIRSGIDNRYHCPRLREIDSGISNHFVGTVPIPAHHFVVGVPVAGSNKSTVLAFLDEYIAARAQSARFARDCLLLLLGNSPHLHEYRNALERAGINDDSVRICNHSDYDRFYHHIDAIVSLDEKGHTPVSLLEAMSMGLPVIRQRDDDSECIDGDPLLWPTDYDANLMQYQLLTLYDNDHQRMRLGQASRRYVIEKHSHHEYRLRYRALYTRAKKNEVMEPSGTATVLHKQWVTHE</sequence>
<evidence type="ECO:0000256" key="3">
    <source>
        <dbReference type="ARBA" id="ARBA00022679"/>
    </source>
</evidence>
<dbReference type="SUPFAM" id="SSF53756">
    <property type="entry name" value="UDP-Glycosyltransferase/glycogen phosphorylase"/>
    <property type="match status" value="1"/>
</dbReference>
<dbReference type="GO" id="GO:0016757">
    <property type="term" value="F:glycosyltransferase activity"/>
    <property type="evidence" value="ECO:0007669"/>
    <property type="project" value="UniProtKB-KW"/>
</dbReference>
<proteinExistence type="inferred from homology"/>
<dbReference type="Gene3D" id="3.40.50.2000">
    <property type="entry name" value="Glycogen Phosphorylase B"/>
    <property type="match status" value="2"/>
</dbReference>
<gene>
    <name evidence="4" type="ORF">NCTC11645_03589</name>
</gene>
<dbReference type="PANTHER" id="PTHR12526:SF640">
    <property type="entry name" value="COLANIC ACID BIOSYNTHESIS GLYCOSYLTRANSFERASE WCAL-RELATED"/>
    <property type="match status" value="1"/>
</dbReference>